<organism evidence="8 9">
    <name type="scientific">Cryptosporidium andersoni</name>
    <dbReference type="NCBI Taxonomy" id="117008"/>
    <lineage>
        <taxon>Eukaryota</taxon>
        <taxon>Sar</taxon>
        <taxon>Alveolata</taxon>
        <taxon>Apicomplexa</taxon>
        <taxon>Conoidasida</taxon>
        <taxon>Coccidia</taxon>
        <taxon>Eucoccidiorida</taxon>
        <taxon>Eimeriorina</taxon>
        <taxon>Cryptosporidiidae</taxon>
        <taxon>Cryptosporidium</taxon>
    </lineage>
</organism>
<dbReference type="Proteomes" id="UP000186804">
    <property type="component" value="Unassembled WGS sequence"/>
</dbReference>
<dbReference type="GO" id="GO:0005737">
    <property type="term" value="C:cytoplasm"/>
    <property type="evidence" value="ECO:0007669"/>
    <property type="project" value="UniProtKB-SubCell"/>
</dbReference>
<evidence type="ECO:0000313" key="9">
    <source>
        <dbReference type="Proteomes" id="UP000186804"/>
    </source>
</evidence>
<keyword evidence="2" id="KW-0963">Cytoplasm</keyword>
<dbReference type="AlphaFoldDB" id="A0A1J4MC38"/>
<sequence length="326" mass="37643">MSSQAEFHKTKGNELYKQHKFEEALAEYDKAIELDPTEITYLTNKGAVYLEMGEYNKCLEVCQKALDIRYEVKADYSKVAKTFNRMASCYIKMNELQKAKEMYEKSLVEDNNRHTRTSLKELERLIEKAERESYINPDIAEEHRLKGNDLFKAKDYPGAKKEYDEAIKRNPNDSRLYSNRSACYMQLLEYPSALIDIQKALDIDPKFTKAWSRKGNIHYFLKEYHKAVQAYQEGLKCDPTNKECNDGLQNTLMKIQQVSSSDQIDEEQVSHALADPEIQSLLVDPQFRMILEQIKQNPAALTQVIQDPKIASGIQKLMAAGILRMG</sequence>
<feature type="repeat" description="TPR" evidence="5">
    <location>
        <begin position="80"/>
        <end position="113"/>
    </location>
</feature>
<dbReference type="OrthoDB" id="2423701at2759"/>
<feature type="repeat" description="TPR" evidence="5">
    <location>
        <begin position="140"/>
        <end position="173"/>
    </location>
</feature>
<evidence type="ECO:0000256" key="6">
    <source>
        <dbReference type="SAM" id="Coils"/>
    </source>
</evidence>
<keyword evidence="6" id="KW-0175">Coiled coil</keyword>
<keyword evidence="4 5" id="KW-0802">TPR repeat</keyword>
<name>A0A1J4MC38_9CRYT</name>
<feature type="repeat" description="TPR" evidence="5">
    <location>
        <begin position="5"/>
        <end position="38"/>
    </location>
</feature>
<dbReference type="FunFam" id="1.25.40.10:FF:000010">
    <property type="entry name" value="Stress-induced phosphoprotein 1"/>
    <property type="match status" value="1"/>
</dbReference>
<dbReference type="SUPFAM" id="SSF48452">
    <property type="entry name" value="TPR-like"/>
    <property type="match status" value="2"/>
</dbReference>
<feature type="repeat" description="TPR" evidence="5">
    <location>
        <begin position="174"/>
        <end position="207"/>
    </location>
</feature>
<dbReference type="PANTHER" id="PTHR22904:SF523">
    <property type="entry name" value="STRESS-INDUCED-PHOSPHOPROTEIN 1"/>
    <property type="match status" value="1"/>
</dbReference>
<dbReference type="InterPro" id="IPR019734">
    <property type="entry name" value="TPR_rpt"/>
</dbReference>
<comment type="subcellular location">
    <subcellularLocation>
        <location evidence="1">Cytoplasm</location>
    </subcellularLocation>
</comment>
<dbReference type="Gene3D" id="1.10.260.100">
    <property type="match status" value="1"/>
</dbReference>
<dbReference type="GO" id="GO:0051879">
    <property type="term" value="F:Hsp90 protein binding"/>
    <property type="evidence" value="ECO:0007669"/>
    <property type="project" value="TreeGrafter"/>
</dbReference>
<gene>
    <name evidence="8" type="ORF">cand_032640</name>
</gene>
<dbReference type="SMART" id="SM00028">
    <property type="entry name" value="TPR"/>
    <property type="match status" value="6"/>
</dbReference>
<dbReference type="Gene3D" id="1.25.40.10">
    <property type="entry name" value="Tetratricopeptide repeat domain"/>
    <property type="match status" value="2"/>
</dbReference>
<accession>A0A1J4MC38</accession>
<keyword evidence="3" id="KW-0677">Repeat</keyword>
<dbReference type="PROSITE" id="PS50005">
    <property type="entry name" value="TPR"/>
    <property type="match status" value="5"/>
</dbReference>
<dbReference type="InterPro" id="IPR011990">
    <property type="entry name" value="TPR-like_helical_dom_sf"/>
</dbReference>
<dbReference type="Pfam" id="PF00515">
    <property type="entry name" value="TPR_1"/>
    <property type="match status" value="2"/>
</dbReference>
<proteinExistence type="predicted"/>
<dbReference type="InterPro" id="IPR041243">
    <property type="entry name" value="STI1/HOP_DP"/>
</dbReference>
<protein>
    <submittedName>
        <fullName evidence="8">TPR repeat-containing protein</fullName>
    </submittedName>
</protein>
<evidence type="ECO:0000256" key="3">
    <source>
        <dbReference type="ARBA" id="ARBA00022737"/>
    </source>
</evidence>
<dbReference type="Pfam" id="PF13424">
    <property type="entry name" value="TPR_12"/>
    <property type="match status" value="1"/>
</dbReference>
<keyword evidence="9" id="KW-1185">Reference proteome</keyword>
<evidence type="ECO:0000259" key="7">
    <source>
        <dbReference type="SMART" id="SM00727"/>
    </source>
</evidence>
<evidence type="ECO:0000256" key="5">
    <source>
        <dbReference type="PROSITE-ProRule" id="PRU00339"/>
    </source>
</evidence>
<evidence type="ECO:0000256" key="4">
    <source>
        <dbReference type="ARBA" id="ARBA00022803"/>
    </source>
</evidence>
<dbReference type="VEuPathDB" id="CryptoDB:cand_032640"/>
<dbReference type="FunFam" id="1.10.260.100:FF:000002">
    <property type="entry name" value="Stress-induced-phosphoprotein 1 (Hsp70/Hsp90-organizing)"/>
    <property type="match status" value="1"/>
</dbReference>
<feature type="repeat" description="TPR" evidence="5">
    <location>
        <begin position="208"/>
        <end position="241"/>
    </location>
</feature>
<evidence type="ECO:0000256" key="1">
    <source>
        <dbReference type="ARBA" id="ARBA00004496"/>
    </source>
</evidence>
<feature type="domain" description="STI1" evidence="7">
    <location>
        <begin position="275"/>
        <end position="314"/>
    </location>
</feature>
<dbReference type="SMART" id="SM00727">
    <property type="entry name" value="STI1"/>
    <property type="match status" value="1"/>
</dbReference>
<dbReference type="Pfam" id="PF13432">
    <property type="entry name" value="TPR_16"/>
    <property type="match status" value="1"/>
</dbReference>
<dbReference type="InterPro" id="IPR006636">
    <property type="entry name" value="STI1_HS-bd"/>
</dbReference>
<evidence type="ECO:0000313" key="8">
    <source>
        <dbReference type="EMBL" id="OII71551.1"/>
    </source>
</evidence>
<dbReference type="Pfam" id="PF17830">
    <property type="entry name" value="STI1-HOP_DP"/>
    <property type="match status" value="1"/>
</dbReference>
<reference evidence="8 9" key="1">
    <citation type="submission" date="2016-10" db="EMBL/GenBank/DDBJ databases">
        <title>Reductive evolution of mitochondrial metabolism and differential evolution of invasion-related proteins in Cryptosporidium.</title>
        <authorList>
            <person name="Liu S."/>
            <person name="Roellig D.M."/>
            <person name="Guo Y."/>
            <person name="Li N."/>
            <person name="Frace M.A."/>
            <person name="Tang K."/>
            <person name="Zhang L."/>
            <person name="Feng Y."/>
            <person name="Xiao L."/>
        </authorList>
    </citation>
    <scope>NUCLEOTIDE SEQUENCE [LARGE SCALE GENOMIC DNA]</scope>
    <source>
        <strain evidence="8">30847</strain>
    </source>
</reference>
<dbReference type="PANTHER" id="PTHR22904">
    <property type="entry name" value="TPR REPEAT CONTAINING PROTEIN"/>
    <property type="match status" value="1"/>
</dbReference>
<dbReference type="RefSeq" id="XP_067066741.1">
    <property type="nucleotide sequence ID" value="XM_067213490.1"/>
</dbReference>
<comment type="caution">
    <text evidence="8">The sequence shown here is derived from an EMBL/GenBank/DDBJ whole genome shotgun (WGS) entry which is preliminary data.</text>
</comment>
<evidence type="ECO:0000256" key="2">
    <source>
        <dbReference type="ARBA" id="ARBA00022490"/>
    </source>
</evidence>
<dbReference type="EMBL" id="LRBS01000121">
    <property type="protein sequence ID" value="OII71551.1"/>
    <property type="molecule type" value="Genomic_DNA"/>
</dbReference>
<dbReference type="GeneID" id="92367448"/>
<feature type="coiled-coil region" evidence="6">
    <location>
        <begin position="93"/>
        <end position="132"/>
    </location>
</feature>